<dbReference type="Proteomes" id="UP001063166">
    <property type="component" value="Unassembled WGS sequence"/>
</dbReference>
<accession>A0A9P3PX46</accession>
<sequence length="483" mass="54836">MEAFSVPPPCLDDPRMQLVELESEILRVEALLVKLVQRRIPLKRKINRRYSPMLSLPVELCSEIFTTCFPPNAAMEGTESPLLLGWVCTAWRNLAWSLPWLWNNVYLSTARPTSVHVELLEEWIARSADLPLSIHLKIKPASADVNMRDVTHLMDVVARCSKRWRSINFDVPFFFPADPCLSNLIPSHFPLLTSATIQVERVSSLLIMFRAAPQLQEVQLLGFPRNSFDLPWNHITRLRLNPTTVQQCLEVLATALNLTHCTFENITRSDVVNPVSILAPSLKRLEIINFTRTPISELLDTLRVPEAVDLSLHVTGNTFPHWSFISLMRRSGCALQRVSLNAVRISEWQLWECLQAVPSLLSLHLINIDRVSNDTIRALNPQNHFMLGSQRYILPRLQEFVYTGALEVNFLAMANMLYSRWMGVGRDGKIGGVDRVAQLLSFRFTTSAAAAFGAEEKVQLGHMQQLVKEGMKIELVSREGAWI</sequence>
<proteinExistence type="predicted"/>
<reference evidence="1" key="1">
    <citation type="submission" date="2022-07" db="EMBL/GenBank/DDBJ databases">
        <title>The genome of Lyophyllum shimeji provides insight into the initial evolution of ectomycorrhizal fungal genome.</title>
        <authorList>
            <person name="Kobayashi Y."/>
            <person name="Shibata T."/>
            <person name="Hirakawa H."/>
            <person name="Shigenobu S."/>
            <person name="Nishiyama T."/>
            <person name="Yamada A."/>
            <person name="Hasebe M."/>
            <person name="Kawaguchi M."/>
        </authorList>
    </citation>
    <scope>NUCLEOTIDE SEQUENCE</scope>
    <source>
        <strain evidence="1">AT787</strain>
    </source>
</reference>
<evidence type="ECO:0008006" key="3">
    <source>
        <dbReference type="Google" id="ProtNLM"/>
    </source>
</evidence>
<dbReference type="InterPro" id="IPR032675">
    <property type="entry name" value="LRR_dom_sf"/>
</dbReference>
<protein>
    <recommendedName>
        <fullName evidence="3">F-box domain-containing protein</fullName>
    </recommendedName>
</protein>
<organism evidence="1 2">
    <name type="scientific">Lyophyllum shimeji</name>
    <name type="common">Hon-shimeji</name>
    <name type="synonym">Tricholoma shimeji</name>
    <dbReference type="NCBI Taxonomy" id="47721"/>
    <lineage>
        <taxon>Eukaryota</taxon>
        <taxon>Fungi</taxon>
        <taxon>Dikarya</taxon>
        <taxon>Basidiomycota</taxon>
        <taxon>Agaricomycotina</taxon>
        <taxon>Agaricomycetes</taxon>
        <taxon>Agaricomycetidae</taxon>
        <taxon>Agaricales</taxon>
        <taxon>Tricholomatineae</taxon>
        <taxon>Lyophyllaceae</taxon>
        <taxon>Lyophyllum</taxon>
    </lineage>
</organism>
<keyword evidence="2" id="KW-1185">Reference proteome</keyword>
<gene>
    <name evidence="1" type="ORF">LshimejAT787_1203210</name>
</gene>
<dbReference type="EMBL" id="BRPK01000012">
    <property type="protein sequence ID" value="GLB42872.1"/>
    <property type="molecule type" value="Genomic_DNA"/>
</dbReference>
<evidence type="ECO:0000313" key="2">
    <source>
        <dbReference type="Proteomes" id="UP001063166"/>
    </source>
</evidence>
<dbReference type="Gene3D" id="3.80.10.10">
    <property type="entry name" value="Ribonuclease Inhibitor"/>
    <property type="match status" value="1"/>
</dbReference>
<evidence type="ECO:0000313" key="1">
    <source>
        <dbReference type="EMBL" id="GLB42872.1"/>
    </source>
</evidence>
<dbReference type="AlphaFoldDB" id="A0A9P3PX46"/>
<name>A0A9P3PX46_LYOSH</name>
<dbReference type="OrthoDB" id="2909228at2759"/>
<comment type="caution">
    <text evidence="1">The sequence shown here is derived from an EMBL/GenBank/DDBJ whole genome shotgun (WGS) entry which is preliminary data.</text>
</comment>
<dbReference type="SUPFAM" id="SSF52047">
    <property type="entry name" value="RNI-like"/>
    <property type="match status" value="1"/>
</dbReference>